<dbReference type="EMBL" id="JQCF01000005">
    <property type="protein sequence ID" value="KRO00078.1"/>
    <property type="molecule type" value="Genomic_DNA"/>
</dbReference>
<feature type="transmembrane region" description="Helical" evidence="7">
    <location>
        <begin position="112"/>
        <end position="131"/>
    </location>
</feature>
<name>A0A0R2LDX8_9LACO</name>
<evidence type="ECO:0000256" key="6">
    <source>
        <dbReference type="ARBA" id="ARBA00023136"/>
    </source>
</evidence>
<proteinExistence type="predicted"/>
<accession>A0A0R2LDX8</accession>
<organism evidence="9 10">
    <name type="scientific">Companilactobacillus kimchiensis</name>
    <dbReference type="NCBI Taxonomy" id="993692"/>
    <lineage>
        <taxon>Bacteria</taxon>
        <taxon>Bacillati</taxon>
        <taxon>Bacillota</taxon>
        <taxon>Bacilli</taxon>
        <taxon>Lactobacillales</taxon>
        <taxon>Lactobacillaceae</taxon>
        <taxon>Companilactobacillus</taxon>
    </lineage>
</organism>
<dbReference type="STRING" id="993692.IV57_GL002094"/>
<dbReference type="InterPro" id="IPR036259">
    <property type="entry name" value="MFS_trans_sf"/>
</dbReference>
<evidence type="ECO:0000313" key="10">
    <source>
        <dbReference type="Proteomes" id="UP000051006"/>
    </source>
</evidence>
<keyword evidence="6 7" id="KW-0472">Membrane</keyword>
<dbReference type="RefSeq" id="WP_057880235.1">
    <property type="nucleotide sequence ID" value="NZ_JQCF01000005.1"/>
</dbReference>
<dbReference type="PANTHER" id="PTHR43124">
    <property type="entry name" value="PURINE EFFLUX PUMP PBUE"/>
    <property type="match status" value="1"/>
</dbReference>
<feature type="transmembrane region" description="Helical" evidence="7">
    <location>
        <begin position="316"/>
        <end position="334"/>
    </location>
</feature>
<feature type="transmembrane region" description="Helical" evidence="7">
    <location>
        <begin position="410"/>
        <end position="431"/>
    </location>
</feature>
<evidence type="ECO:0000256" key="3">
    <source>
        <dbReference type="ARBA" id="ARBA00022475"/>
    </source>
</evidence>
<keyword evidence="2" id="KW-0813">Transport</keyword>
<dbReference type="Gene3D" id="1.20.1250.20">
    <property type="entry name" value="MFS general substrate transporter like domains"/>
    <property type="match status" value="2"/>
</dbReference>
<keyword evidence="3" id="KW-1003">Cell membrane</keyword>
<dbReference type="InterPro" id="IPR050189">
    <property type="entry name" value="MFS_Efflux_Transporters"/>
</dbReference>
<feature type="domain" description="Major facilitator superfamily (MFS) profile" evidence="8">
    <location>
        <begin position="22"/>
        <end position="437"/>
    </location>
</feature>
<evidence type="ECO:0000256" key="1">
    <source>
        <dbReference type="ARBA" id="ARBA00004651"/>
    </source>
</evidence>
<feature type="transmembrane region" description="Helical" evidence="7">
    <location>
        <begin position="21"/>
        <end position="38"/>
    </location>
</feature>
<dbReference type="PROSITE" id="PS50850">
    <property type="entry name" value="MFS"/>
    <property type="match status" value="1"/>
</dbReference>
<sequence>MMKTSKLKEKFEKLPLSSKKLSEYLLVVGSATTIYLFIGLRGILYEPFRAQLGATNTQLGLLMSIMGFVQIFGYLVFGWIQERMNVRKLLTFDMICYGIIGLVIAVSSNPPFPLLIVYFVLFGIFGEALYWPTIQKSVKHIGGKKSQATAFGVMESLRGVGGLIVNSIDVILFSAVSASLGMILGIKAAMIFNSAITILFALLVWFKLPHDFMDDAKMESSNKEKNEDKTDKISFNAVIQAFKLPVVWLTGLGSACAYITYVGVSTYFVPYLQNSFAISAALVAVFGIVNGTAVNVASSSISGIVSDKLFKNSASWMSICYALMTVFLGITMFIPKEKSLVVVAMIFLLLTTLSCFLIRAVYYAPLGQYGIPDDISSTAMSIASFFGYSPSFFAYPIFGRILDSYSTNVAYKKIFTILIVFSILGIILNLINSRLIKKGYKAPVTD</sequence>
<feature type="transmembrane region" description="Helical" evidence="7">
    <location>
        <begin position="190"/>
        <end position="208"/>
    </location>
</feature>
<dbReference type="PATRIC" id="fig|993692.3.peg.2126"/>
<dbReference type="InterPro" id="IPR011701">
    <property type="entry name" value="MFS"/>
</dbReference>
<evidence type="ECO:0000256" key="4">
    <source>
        <dbReference type="ARBA" id="ARBA00022692"/>
    </source>
</evidence>
<feature type="transmembrane region" description="Helical" evidence="7">
    <location>
        <begin position="375"/>
        <end position="398"/>
    </location>
</feature>
<dbReference type="Proteomes" id="UP000051006">
    <property type="component" value="Unassembled WGS sequence"/>
</dbReference>
<keyword evidence="4 7" id="KW-0812">Transmembrane</keyword>
<feature type="transmembrane region" description="Helical" evidence="7">
    <location>
        <begin position="58"/>
        <end position="77"/>
    </location>
</feature>
<dbReference type="GO" id="GO:0022857">
    <property type="term" value="F:transmembrane transporter activity"/>
    <property type="evidence" value="ECO:0007669"/>
    <property type="project" value="InterPro"/>
</dbReference>
<dbReference type="Pfam" id="PF07690">
    <property type="entry name" value="MFS_1"/>
    <property type="match status" value="1"/>
</dbReference>
<feature type="transmembrane region" description="Helical" evidence="7">
    <location>
        <begin position="340"/>
        <end position="363"/>
    </location>
</feature>
<evidence type="ECO:0000256" key="2">
    <source>
        <dbReference type="ARBA" id="ARBA00022448"/>
    </source>
</evidence>
<feature type="transmembrane region" description="Helical" evidence="7">
    <location>
        <begin position="275"/>
        <end position="296"/>
    </location>
</feature>
<feature type="transmembrane region" description="Helical" evidence="7">
    <location>
        <begin position="89"/>
        <end position="106"/>
    </location>
</feature>
<evidence type="ECO:0000259" key="8">
    <source>
        <dbReference type="PROSITE" id="PS50850"/>
    </source>
</evidence>
<dbReference type="PANTHER" id="PTHR43124:SF3">
    <property type="entry name" value="CHLORAMPHENICOL EFFLUX PUMP RV0191"/>
    <property type="match status" value="1"/>
</dbReference>
<protein>
    <recommendedName>
        <fullName evidence="8">Major facilitator superfamily (MFS) profile domain-containing protein</fullName>
    </recommendedName>
</protein>
<dbReference type="CDD" id="cd06174">
    <property type="entry name" value="MFS"/>
    <property type="match status" value="1"/>
</dbReference>
<gene>
    <name evidence="9" type="ORF">IV57_GL002094</name>
</gene>
<evidence type="ECO:0000313" key="9">
    <source>
        <dbReference type="EMBL" id="KRO00078.1"/>
    </source>
</evidence>
<keyword evidence="5 7" id="KW-1133">Transmembrane helix</keyword>
<comment type="subcellular location">
    <subcellularLocation>
        <location evidence="1">Cell membrane</location>
        <topology evidence="1">Multi-pass membrane protein</topology>
    </subcellularLocation>
</comment>
<keyword evidence="10" id="KW-1185">Reference proteome</keyword>
<dbReference type="OrthoDB" id="9793283at2"/>
<dbReference type="SUPFAM" id="SSF103473">
    <property type="entry name" value="MFS general substrate transporter"/>
    <property type="match status" value="1"/>
</dbReference>
<evidence type="ECO:0000256" key="5">
    <source>
        <dbReference type="ARBA" id="ARBA00022989"/>
    </source>
</evidence>
<dbReference type="GO" id="GO:0005886">
    <property type="term" value="C:plasma membrane"/>
    <property type="evidence" value="ECO:0007669"/>
    <property type="project" value="UniProtKB-SubCell"/>
</dbReference>
<evidence type="ECO:0000256" key="7">
    <source>
        <dbReference type="SAM" id="Phobius"/>
    </source>
</evidence>
<comment type="caution">
    <text evidence="9">The sequence shown here is derived from an EMBL/GenBank/DDBJ whole genome shotgun (WGS) entry which is preliminary data.</text>
</comment>
<reference evidence="9 10" key="1">
    <citation type="journal article" date="2015" name="Genome Announc.">
        <title>Expanding the biotechnology potential of lactobacilli through comparative genomics of 213 strains and associated genera.</title>
        <authorList>
            <person name="Sun Z."/>
            <person name="Harris H.M."/>
            <person name="McCann A."/>
            <person name="Guo C."/>
            <person name="Argimon S."/>
            <person name="Zhang W."/>
            <person name="Yang X."/>
            <person name="Jeffery I.B."/>
            <person name="Cooney J.C."/>
            <person name="Kagawa T.F."/>
            <person name="Liu W."/>
            <person name="Song Y."/>
            <person name="Salvetti E."/>
            <person name="Wrobel A."/>
            <person name="Rasinkangas P."/>
            <person name="Parkhill J."/>
            <person name="Rea M.C."/>
            <person name="O'Sullivan O."/>
            <person name="Ritari J."/>
            <person name="Douillard F.P."/>
            <person name="Paul Ross R."/>
            <person name="Yang R."/>
            <person name="Briner A.E."/>
            <person name="Felis G.E."/>
            <person name="de Vos W.M."/>
            <person name="Barrangou R."/>
            <person name="Klaenhammer T.R."/>
            <person name="Caufield P.W."/>
            <person name="Cui Y."/>
            <person name="Zhang H."/>
            <person name="O'Toole P.W."/>
        </authorList>
    </citation>
    <scope>NUCLEOTIDE SEQUENCE [LARGE SCALE GENOMIC DNA]</scope>
    <source>
        <strain evidence="9 10">DSM 24716</strain>
    </source>
</reference>
<dbReference type="AlphaFoldDB" id="A0A0R2LDX8"/>
<dbReference type="InterPro" id="IPR020846">
    <property type="entry name" value="MFS_dom"/>
</dbReference>
<feature type="transmembrane region" description="Helical" evidence="7">
    <location>
        <begin position="246"/>
        <end position="269"/>
    </location>
</feature>